<dbReference type="AlphaFoldDB" id="A0A1Y5F9B1"/>
<dbReference type="Proteomes" id="UP000196531">
    <property type="component" value="Unassembled WGS sequence"/>
</dbReference>
<dbReference type="SUPFAM" id="SSF55347">
    <property type="entry name" value="Glyceraldehyde-3-phosphate dehydrogenase-like, C-terminal domain"/>
    <property type="match status" value="1"/>
</dbReference>
<dbReference type="EMBL" id="MAAO01000008">
    <property type="protein sequence ID" value="OUR95259.1"/>
    <property type="molecule type" value="Genomic_DNA"/>
</dbReference>
<dbReference type="PANTHER" id="PTHR20836">
    <property type="entry name" value="DIHYDRODIPICOLINATE REDUCTASE"/>
    <property type="match status" value="1"/>
</dbReference>
<dbReference type="SUPFAM" id="SSF51735">
    <property type="entry name" value="NAD(P)-binding Rossmann-fold domains"/>
    <property type="match status" value="1"/>
</dbReference>
<dbReference type="InterPro" id="IPR023940">
    <property type="entry name" value="DHDPR_bac"/>
</dbReference>
<dbReference type="GO" id="GO:0009089">
    <property type="term" value="P:lysine biosynthetic process via diaminopimelate"/>
    <property type="evidence" value="ECO:0007669"/>
    <property type="project" value="InterPro"/>
</dbReference>
<dbReference type="GO" id="GO:0008839">
    <property type="term" value="F:4-hydroxy-tetrahydrodipicolinate reductase"/>
    <property type="evidence" value="ECO:0007669"/>
    <property type="project" value="InterPro"/>
</dbReference>
<dbReference type="GO" id="GO:0019877">
    <property type="term" value="P:diaminopimelate biosynthetic process"/>
    <property type="evidence" value="ECO:0007669"/>
    <property type="project" value="TreeGrafter"/>
</dbReference>
<organism evidence="2 3">
    <name type="scientific">Halobacteriovorax marinus</name>
    <dbReference type="NCBI Taxonomy" id="97084"/>
    <lineage>
        <taxon>Bacteria</taxon>
        <taxon>Pseudomonadati</taxon>
        <taxon>Bdellovibrionota</taxon>
        <taxon>Bacteriovoracia</taxon>
        <taxon>Bacteriovoracales</taxon>
        <taxon>Halobacteriovoraceae</taxon>
        <taxon>Halobacteriovorax</taxon>
    </lineage>
</organism>
<evidence type="ECO:0000313" key="2">
    <source>
        <dbReference type="EMBL" id="OUR95259.1"/>
    </source>
</evidence>
<dbReference type="Gene3D" id="3.40.50.720">
    <property type="entry name" value="NAD(P)-binding Rossmann-like Domain"/>
    <property type="match status" value="2"/>
</dbReference>
<evidence type="ECO:0000259" key="1">
    <source>
        <dbReference type="Pfam" id="PF05173"/>
    </source>
</evidence>
<reference evidence="3" key="1">
    <citation type="journal article" date="2017" name="Proc. Natl. Acad. Sci. U.S.A.">
        <title>Simulation of Deepwater Horizon oil plume reveals substrate specialization within a complex community of hydrocarbon-degraders.</title>
        <authorList>
            <person name="Hu P."/>
            <person name="Dubinsky E.A."/>
            <person name="Probst A.J."/>
            <person name="Wang J."/>
            <person name="Sieber C.M.K."/>
            <person name="Tom L.M."/>
            <person name="Gardinali P."/>
            <person name="Banfield J.F."/>
            <person name="Atlas R.M."/>
            <person name="Andersen G.L."/>
        </authorList>
    </citation>
    <scope>NUCLEOTIDE SEQUENCE [LARGE SCALE GENOMIC DNA]</scope>
</reference>
<feature type="domain" description="Dihydrodipicolinate reductase C-terminal" evidence="1">
    <location>
        <begin position="111"/>
        <end position="206"/>
    </location>
</feature>
<gene>
    <name evidence="2" type="ORF">A9Q84_15565</name>
</gene>
<dbReference type="PIRSF" id="PIRSF000161">
    <property type="entry name" value="DHPR"/>
    <property type="match status" value="1"/>
</dbReference>
<dbReference type="InterPro" id="IPR036291">
    <property type="entry name" value="NAD(P)-bd_dom_sf"/>
</dbReference>
<dbReference type="Pfam" id="PF05173">
    <property type="entry name" value="DapB_C"/>
    <property type="match status" value="1"/>
</dbReference>
<sequence length="223" mass="24911">MNYAVIGKGKTGSHVISLLQKQGAIFEVFDSKNQATAKKLKSFDVAICFVNGPVFESLIPALIEARIPVITGATGFEWSQKLNSLVRDGKCKWIKASNFSIGMNLIHKMISDTLSKAKRLFNEYDFDIHEVHHTKKMDAPSGTAIKWQEWTQEHFPITSERTGDVVGDHTITLKTGNERITLRHEALDRSIFASGALKACDLLSEIDFGISDFEELTLKKLLN</sequence>
<dbReference type="PROSITE" id="PS01298">
    <property type="entry name" value="DAPB"/>
    <property type="match status" value="1"/>
</dbReference>
<protein>
    <recommendedName>
        <fullName evidence="1">Dihydrodipicolinate reductase C-terminal domain-containing protein</fullName>
    </recommendedName>
</protein>
<dbReference type="Gene3D" id="3.30.360.10">
    <property type="entry name" value="Dihydrodipicolinate Reductase, domain 2"/>
    <property type="match status" value="2"/>
</dbReference>
<dbReference type="InterPro" id="IPR022663">
    <property type="entry name" value="DapB_C"/>
</dbReference>
<name>A0A1Y5F9B1_9BACT</name>
<accession>A0A1Y5F9B1</accession>
<proteinExistence type="predicted"/>
<evidence type="ECO:0000313" key="3">
    <source>
        <dbReference type="Proteomes" id="UP000196531"/>
    </source>
</evidence>
<dbReference type="InterPro" id="IPR022664">
    <property type="entry name" value="DapB_N_CS"/>
</dbReference>
<dbReference type="GO" id="GO:0005829">
    <property type="term" value="C:cytosol"/>
    <property type="evidence" value="ECO:0007669"/>
    <property type="project" value="TreeGrafter"/>
</dbReference>
<comment type="caution">
    <text evidence="2">The sequence shown here is derived from an EMBL/GenBank/DDBJ whole genome shotgun (WGS) entry which is preliminary data.</text>
</comment>
<dbReference type="PANTHER" id="PTHR20836:SF0">
    <property type="entry name" value="4-HYDROXY-TETRAHYDRODIPICOLINATE REDUCTASE 1, CHLOROPLASTIC-RELATED"/>
    <property type="match status" value="1"/>
</dbReference>